<dbReference type="EMBL" id="LT605205">
    <property type="protein sequence ID" value="SCD22098.1"/>
    <property type="molecule type" value="Genomic_DNA"/>
</dbReference>
<keyword evidence="3 6" id="KW-0812">Transmembrane</keyword>
<organism evidence="9 10">
    <name type="scientific">Proteiniphilum saccharofermentans</name>
    <dbReference type="NCBI Taxonomy" id="1642647"/>
    <lineage>
        <taxon>Bacteria</taxon>
        <taxon>Pseudomonadati</taxon>
        <taxon>Bacteroidota</taxon>
        <taxon>Bacteroidia</taxon>
        <taxon>Bacteroidales</taxon>
        <taxon>Dysgonomonadaceae</taxon>
        <taxon>Proteiniphilum</taxon>
    </lineage>
</organism>
<dbReference type="GO" id="GO:0022857">
    <property type="term" value="F:transmembrane transporter activity"/>
    <property type="evidence" value="ECO:0007669"/>
    <property type="project" value="TreeGrafter"/>
</dbReference>
<evidence type="ECO:0000256" key="2">
    <source>
        <dbReference type="ARBA" id="ARBA00022475"/>
    </source>
</evidence>
<feature type="domain" description="MacB-like periplasmic core" evidence="8">
    <location>
        <begin position="19"/>
        <end position="225"/>
    </location>
</feature>
<dbReference type="InterPro" id="IPR050250">
    <property type="entry name" value="Macrolide_Exporter_MacB"/>
</dbReference>
<feature type="transmembrane region" description="Helical" evidence="6">
    <location>
        <begin position="265"/>
        <end position="287"/>
    </location>
</feature>
<dbReference type="PANTHER" id="PTHR30572:SF18">
    <property type="entry name" value="ABC-TYPE MACROLIDE FAMILY EXPORT SYSTEM PERMEASE COMPONENT 2"/>
    <property type="match status" value="1"/>
</dbReference>
<evidence type="ECO:0000256" key="1">
    <source>
        <dbReference type="ARBA" id="ARBA00004651"/>
    </source>
</evidence>
<dbReference type="KEGG" id="psac:PSM36_3313"/>
<evidence type="ECO:0000313" key="10">
    <source>
        <dbReference type="Proteomes" id="UP000187464"/>
    </source>
</evidence>
<feature type="transmembrane region" description="Helical" evidence="6">
    <location>
        <begin position="399"/>
        <end position="421"/>
    </location>
</feature>
<evidence type="ECO:0000259" key="8">
    <source>
        <dbReference type="Pfam" id="PF12704"/>
    </source>
</evidence>
<reference evidence="9 10" key="1">
    <citation type="submission" date="2016-08" db="EMBL/GenBank/DDBJ databases">
        <authorList>
            <person name="Seilhamer J.J."/>
        </authorList>
    </citation>
    <scope>NUCLEOTIDE SEQUENCE [LARGE SCALE GENOMIC DNA]</scope>
    <source>
        <strain evidence="9">M3/6</strain>
    </source>
</reference>
<feature type="transmembrane region" description="Helical" evidence="6">
    <location>
        <begin position="724"/>
        <end position="743"/>
    </location>
</feature>
<accession>A0A1R3T9Y1</accession>
<dbReference type="Pfam" id="PF02687">
    <property type="entry name" value="FtsX"/>
    <property type="match status" value="1"/>
</dbReference>
<dbReference type="GO" id="GO:0005886">
    <property type="term" value="C:plasma membrane"/>
    <property type="evidence" value="ECO:0007669"/>
    <property type="project" value="UniProtKB-SubCell"/>
</dbReference>
<proteinExistence type="predicted"/>
<dbReference type="InterPro" id="IPR025857">
    <property type="entry name" value="MacB_PCD"/>
</dbReference>
<name>A0A1R3T9Y1_9BACT</name>
<evidence type="ECO:0000256" key="5">
    <source>
        <dbReference type="ARBA" id="ARBA00023136"/>
    </source>
</evidence>
<dbReference type="RefSeq" id="WP_076931798.1">
    <property type="nucleotide sequence ID" value="NZ_LT605205.1"/>
</dbReference>
<keyword evidence="2" id="KW-1003">Cell membrane</keyword>
<feature type="transmembrane region" description="Helical" evidence="6">
    <location>
        <begin position="18"/>
        <end position="38"/>
    </location>
</feature>
<feature type="domain" description="ABC3 transporter permease C-terminal" evidence="7">
    <location>
        <begin position="674"/>
        <end position="788"/>
    </location>
</feature>
<dbReference type="Pfam" id="PF12704">
    <property type="entry name" value="MacB_PCD"/>
    <property type="match status" value="1"/>
</dbReference>
<sequence>MNIAAIFRRLTKSKSLRIVNLLGLSVIFSCLLLSYQYIRKELSYDRFNENADRIVRLSIQYGDKPIDGRLYLQDVQSELEKIAEIDQFVSISKANTGILIYKGEKRVINDFYAVSPNFFEVFSYSLMMGEPSHVLKSPESILVSQSLAEELLGDENPIGKELSLEGRRVDSKTFFVSGVFNDFPENSHFHTDLLFHRRNDVPEWTYVYLLLNDNNDLLQVKEQIEVHYDAFEDLPEKATVHFMPLTDIHLHSRAQREMEFNGNIYYIYLIAGANILLLVVVLFNLWLNHSLLFSYNNRYYQLLRLNGADASTIFYNEVIPAFLIGLLSILLGGMAAYYLAPILHFPTFKFLSYGTLGLTLCFLGLTLFVSLIPALASISSTMFISTKSSLSPTRFSFTNIRYMLVVQYAIVIFIVIISFGISKQINLIKTTQVGGKTENILVIEEQPEDVKERYELLKTELLKQPEIEQATTAFQLPGTAIRDGVRVTVEGKSEPVSLPLLLVGEDFFSFFGIRPIAGKVLYPYKMTYKEEFDMLMDHVMGKEIPTDLTEQYMLNRKALGMLGFNSPEEAIGKTIQFSQGTLDYIHKGSICGVTDDFTYINIYEESIPLLIMQRQMFRHCFMLKFAPGKEEEGLKIFNEVWNKVNPDYPANYSFLQDVYGKVYRNEFNAGRLVNLFSLLCLIIANLGLIIFMAFIVKRRRKEIAIRKVNGAEPGQIIRMLNMSFIYRIIIAFIIASPLAWWVMQRWLANFAHKTTLDWWIFALAGIAVLLLSVASVSWQSWRASIQNPAEVVKSE</sequence>
<keyword evidence="10" id="KW-1185">Reference proteome</keyword>
<dbReference type="InterPro" id="IPR003838">
    <property type="entry name" value="ABC3_permease_C"/>
</dbReference>
<feature type="transmembrane region" description="Helical" evidence="6">
    <location>
        <begin position="318"/>
        <end position="339"/>
    </location>
</feature>
<feature type="transmembrane region" description="Helical" evidence="6">
    <location>
        <begin position="758"/>
        <end position="778"/>
    </location>
</feature>
<protein>
    <submittedName>
        <fullName evidence="9">ADOP</fullName>
    </submittedName>
</protein>
<evidence type="ECO:0000256" key="6">
    <source>
        <dbReference type="SAM" id="Phobius"/>
    </source>
</evidence>
<dbReference type="AlphaFoldDB" id="A0A1R3T9Y1"/>
<evidence type="ECO:0000256" key="3">
    <source>
        <dbReference type="ARBA" id="ARBA00022692"/>
    </source>
</evidence>
<dbReference type="STRING" id="1642647.PSM36_3313"/>
<dbReference type="PANTHER" id="PTHR30572">
    <property type="entry name" value="MEMBRANE COMPONENT OF TRANSPORTER-RELATED"/>
    <property type="match status" value="1"/>
</dbReference>
<keyword evidence="5 6" id="KW-0472">Membrane</keyword>
<dbReference type="Proteomes" id="UP000187464">
    <property type="component" value="Chromosome I"/>
</dbReference>
<gene>
    <name evidence="9" type="ORF">PSM36_3313</name>
</gene>
<keyword evidence="4 6" id="KW-1133">Transmembrane helix</keyword>
<evidence type="ECO:0000259" key="7">
    <source>
        <dbReference type="Pfam" id="PF02687"/>
    </source>
</evidence>
<evidence type="ECO:0000256" key="4">
    <source>
        <dbReference type="ARBA" id="ARBA00022989"/>
    </source>
</evidence>
<evidence type="ECO:0000313" key="9">
    <source>
        <dbReference type="EMBL" id="SCD22098.1"/>
    </source>
</evidence>
<feature type="transmembrane region" description="Helical" evidence="6">
    <location>
        <begin position="351"/>
        <end position="378"/>
    </location>
</feature>
<feature type="transmembrane region" description="Helical" evidence="6">
    <location>
        <begin position="675"/>
        <end position="696"/>
    </location>
</feature>
<comment type="subcellular location">
    <subcellularLocation>
        <location evidence="1">Cell membrane</location>
        <topology evidence="1">Multi-pass membrane protein</topology>
    </subcellularLocation>
</comment>